<proteinExistence type="predicted"/>
<organism evidence="1 2">
    <name type="scientific">Novipirellula artificiosorum</name>
    <dbReference type="NCBI Taxonomy" id="2528016"/>
    <lineage>
        <taxon>Bacteria</taxon>
        <taxon>Pseudomonadati</taxon>
        <taxon>Planctomycetota</taxon>
        <taxon>Planctomycetia</taxon>
        <taxon>Pirellulales</taxon>
        <taxon>Pirellulaceae</taxon>
        <taxon>Novipirellula</taxon>
    </lineage>
</organism>
<protein>
    <submittedName>
        <fullName evidence="1">Uncharacterized protein</fullName>
    </submittedName>
</protein>
<dbReference type="Proteomes" id="UP000319143">
    <property type="component" value="Unassembled WGS sequence"/>
</dbReference>
<comment type="caution">
    <text evidence="1">The sequence shown here is derived from an EMBL/GenBank/DDBJ whole genome shotgun (WGS) entry which is preliminary data.</text>
</comment>
<dbReference type="RefSeq" id="WP_146529105.1">
    <property type="nucleotide sequence ID" value="NZ_SJPV01000009.1"/>
</dbReference>
<keyword evidence="2" id="KW-1185">Reference proteome</keyword>
<name>A0A5C6DF45_9BACT</name>
<dbReference type="OrthoDB" id="282164at2"/>
<sequence length="318" mass="35064">MAAATRIRWKADVPLSAIHAARVVAVGAPCNDEKLERALVPFVTEINGRLLTSSIDIRLFWNQLVSDVLRFDSVDRACETSLVASGCSELQADQTSRGIVRQLDECRLALTQRFPRLGDQLELRANPIKDRWESVGPGLLNAIAKQIWKDATPKTWWSPRLDARLVQPVRGGDGGFGPQGIAFWIEALLTDVDPRVPEVLRVAWLITRGAIEKHVAEKSTDVPAATPDSRTASGIRPIRLLPAWAFASVPLTLHAAAELDMIPAENLPIAEAIERWRLSKGPMAGDIVSRWWNDFQSHPLPLPVALKTLLQALERGGE</sequence>
<dbReference type="EMBL" id="SJPV01000009">
    <property type="protein sequence ID" value="TWU33746.1"/>
    <property type="molecule type" value="Genomic_DNA"/>
</dbReference>
<evidence type="ECO:0000313" key="2">
    <source>
        <dbReference type="Proteomes" id="UP000319143"/>
    </source>
</evidence>
<dbReference type="AlphaFoldDB" id="A0A5C6DF45"/>
<accession>A0A5C6DF45</accession>
<reference evidence="1 2" key="1">
    <citation type="submission" date="2019-02" db="EMBL/GenBank/DDBJ databases">
        <title>Deep-cultivation of Planctomycetes and their phenomic and genomic characterization uncovers novel biology.</title>
        <authorList>
            <person name="Wiegand S."/>
            <person name="Jogler M."/>
            <person name="Boedeker C."/>
            <person name="Pinto D."/>
            <person name="Vollmers J."/>
            <person name="Rivas-Marin E."/>
            <person name="Kohn T."/>
            <person name="Peeters S.H."/>
            <person name="Heuer A."/>
            <person name="Rast P."/>
            <person name="Oberbeckmann S."/>
            <person name="Bunk B."/>
            <person name="Jeske O."/>
            <person name="Meyerdierks A."/>
            <person name="Storesund J.E."/>
            <person name="Kallscheuer N."/>
            <person name="Luecker S."/>
            <person name="Lage O.M."/>
            <person name="Pohl T."/>
            <person name="Merkel B.J."/>
            <person name="Hornburger P."/>
            <person name="Mueller R.-W."/>
            <person name="Bruemmer F."/>
            <person name="Labrenz M."/>
            <person name="Spormann A.M."/>
            <person name="Op Den Camp H."/>
            <person name="Overmann J."/>
            <person name="Amann R."/>
            <person name="Jetten M.S.M."/>
            <person name="Mascher T."/>
            <person name="Medema M.H."/>
            <person name="Devos D.P."/>
            <person name="Kaster A.-K."/>
            <person name="Ovreas L."/>
            <person name="Rohde M."/>
            <person name="Galperin M.Y."/>
            <person name="Jogler C."/>
        </authorList>
    </citation>
    <scope>NUCLEOTIDE SEQUENCE [LARGE SCALE GENOMIC DNA]</scope>
    <source>
        <strain evidence="1 2">Poly41</strain>
    </source>
</reference>
<evidence type="ECO:0000313" key="1">
    <source>
        <dbReference type="EMBL" id="TWU33746.1"/>
    </source>
</evidence>
<gene>
    <name evidence="1" type="ORF">Poly41_47430</name>
</gene>